<proteinExistence type="predicted"/>
<evidence type="ECO:0000256" key="1">
    <source>
        <dbReference type="ARBA" id="ARBA00023015"/>
    </source>
</evidence>
<protein>
    <submittedName>
        <fullName evidence="7">TetR/AcrR family transcriptional regulator</fullName>
    </submittedName>
</protein>
<dbReference type="PROSITE" id="PS50977">
    <property type="entry name" value="HTH_TETR_2"/>
    <property type="match status" value="1"/>
</dbReference>
<dbReference type="Proteomes" id="UP000279959">
    <property type="component" value="Chromosome"/>
</dbReference>
<evidence type="ECO:0000259" key="6">
    <source>
        <dbReference type="PROSITE" id="PS50977"/>
    </source>
</evidence>
<dbReference type="EMBL" id="AP018664">
    <property type="protein sequence ID" value="BBD99517.1"/>
    <property type="molecule type" value="Genomic_DNA"/>
</dbReference>
<dbReference type="Gene3D" id="1.10.357.10">
    <property type="entry name" value="Tetracycline Repressor, domain 2"/>
    <property type="match status" value="1"/>
</dbReference>
<evidence type="ECO:0000256" key="2">
    <source>
        <dbReference type="ARBA" id="ARBA00023125"/>
    </source>
</evidence>
<evidence type="ECO:0000313" key="7">
    <source>
        <dbReference type="EMBL" id="BBD99517.1"/>
    </source>
</evidence>
<evidence type="ECO:0000256" key="4">
    <source>
        <dbReference type="PROSITE-ProRule" id="PRU00335"/>
    </source>
</evidence>
<evidence type="ECO:0000256" key="3">
    <source>
        <dbReference type="ARBA" id="ARBA00023163"/>
    </source>
</evidence>
<keyword evidence="2 4" id="KW-0238">DNA-binding</keyword>
<evidence type="ECO:0000313" key="8">
    <source>
        <dbReference type="Proteomes" id="UP000279959"/>
    </source>
</evidence>
<dbReference type="GO" id="GO:0003700">
    <property type="term" value="F:DNA-binding transcription factor activity"/>
    <property type="evidence" value="ECO:0007669"/>
    <property type="project" value="TreeGrafter"/>
</dbReference>
<keyword evidence="1" id="KW-0805">Transcription regulation</keyword>
<gene>
    <name evidence="7" type="ORF">SAMIE_1030180</name>
</gene>
<dbReference type="RefSeq" id="WP_232037290.1">
    <property type="nucleotide sequence ID" value="NZ_AP018664.1"/>
</dbReference>
<dbReference type="KEGG" id="sami:SAMIE_1030180"/>
<dbReference type="InterPro" id="IPR009057">
    <property type="entry name" value="Homeodomain-like_sf"/>
</dbReference>
<dbReference type="InterPro" id="IPR050109">
    <property type="entry name" value="HTH-type_TetR-like_transc_reg"/>
</dbReference>
<reference evidence="7 8" key="1">
    <citation type="submission" date="2018-05" db="EMBL/GenBank/DDBJ databases">
        <title>Complete Genome Sequence of the Nonylphenol-Degrading Bacterium Sphingobium amiense DSM 16289T.</title>
        <authorList>
            <person name="Ootsuka M."/>
            <person name="Nishizawa T."/>
            <person name="Ohta H."/>
        </authorList>
    </citation>
    <scope>NUCLEOTIDE SEQUENCE [LARGE SCALE GENOMIC DNA]</scope>
    <source>
        <strain evidence="7 8">DSM 16289</strain>
    </source>
</reference>
<dbReference type="Pfam" id="PF00440">
    <property type="entry name" value="TetR_N"/>
    <property type="match status" value="1"/>
</dbReference>
<evidence type="ECO:0000256" key="5">
    <source>
        <dbReference type="SAM" id="MobiDB-lite"/>
    </source>
</evidence>
<organism evidence="7 8">
    <name type="scientific">Sphingobium amiense</name>
    <dbReference type="NCBI Taxonomy" id="135719"/>
    <lineage>
        <taxon>Bacteria</taxon>
        <taxon>Pseudomonadati</taxon>
        <taxon>Pseudomonadota</taxon>
        <taxon>Alphaproteobacteria</taxon>
        <taxon>Sphingomonadales</taxon>
        <taxon>Sphingomonadaceae</taxon>
        <taxon>Sphingobium</taxon>
    </lineage>
</organism>
<dbReference type="SUPFAM" id="SSF46689">
    <property type="entry name" value="Homeodomain-like"/>
    <property type="match status" value="1"/>
</dbReference>
<dbReference type="AlphaFoldDB" id="A0A494WA67"/>
<dbReference type="InterPro" id="IPR001647">
    <property type="entry name" value="HTH_TetR"/>
</dbReference>
<keyword evidence="8" id="KW-1185">Reference proteome</keyword>
<feature type="compositionally biased region" description="Polar residues" evidence="5">
    <location>
        <begin position="1"/>
        <end position="29"/>
    </location>
</feature>
<keyword evidence="3" id="KW-0804">Transcription</keyword>
<sequence length="226" mass="25349">MAAMSTTKAKSDSISAATEASRVPQQGRSRASYERMLTAAEKLMVKRGNDDFTLTEVAKAGKVSIGSIYLRFDSKDDLIRAVHGRVLTQIGEEQDAMMQQIRQNASTLDEFARQFVEAYAELLKRFSPVLRPIMFRAIYDQSMSALGKNSAENLVREAEAQMMRFADEFGRPDHERLVGNVFRMIYYTLARFLGLGSSPEAANQGNWEELKEDLAIMCPAFLRAKG</sequence>
<dbReference type="GO" id="GO:0000976">
    <property type="term" value="F:transcription cis-regulatory region binding"/>
    <property type="evidence" value="ECO:0007669"/>
    <property type="project" value="TreeGrafter"/>
</dbReference>
<name>A0A494WA67_9SPHN</name>
<dbReference type="PANTHER" id="PTHR30055">
    <property type="entry name" value="HTH-TYPE TRANSCRIPTIONAL REGULATOR RUTR"/>
    <property type="match status" value="1"/>
</dbReference>
<accession>A0A494WA67</accession>
<feature type="domain" description="HTH tetR-type" evidence="6">
    <location>
        <begin position="30"/>
        <end position="90"/>
    </location>
</feature>
<feature type="region of interest" description="Disordered" evidence="5">
    <location>
        <begin position="1"/>
        <end position="31"/>
    </location>
</feature>
<feature type="DNA-binding region" description="H-T-H motif" evidence="4">
    <location>
        <begin position="53"/>
        <end position="72"/>
    </location>
</feature>
<dbReference type="PRINTS" id="PR00455">
    <property type="entry name" value="HTHTETR"/>
</dbReference>
<dbReference type="PANTHER" id="PTHR30055:SF234">
    <property type="entry name" value="HTH-TYPE TRANSCRIPTIONAL REGULATOR BETI"/>
    <property type="match status" value="1"/>
</dbReference>